<dbReference type="PANTHER" id="PTHR47852">
    <property type="entry name" value="OS06G0298400 PROTEIN"/>
    <property type="match status" value="1"/>
</dbReference>
<dbReference type="AlphaFoldDB" id="A0AAV5LIW0"/>
<organism evidence="3 4">
    <name type="scientific">Rubroshorea leprosula</name>
    <dbReference type="NCBI Taxonomy" id="152421"/>
    <lineage>
        <taxon>Eukaryota</taxon>
        <taxon>Viridiplantae</taxon>
        <taxon>Streptophyta</taxon>
        <taxon>Embryophyta</taxon>
        <taxon>Tracheophyta</taxon>
        <taxon>Spermatophyta</taxon>
        <taxon>Magnoliopsida</taxon>
        <taxon>eudicotyledons</taxon>
        <taxon>Gunneridae</taxon>
        <taxon>Pentapetalae</taxon>
        <taxon>rosids</taxon>
        <taxon>malvids</taxon>
        <taxon>Malvales</taxon>
        <taxon>Dipterocarpaceae</taxon>
        <taxon>Rubroshorea</taxon>
    </lineage>
</organism>
<dbReference type="SUPFAM" id="SSF51045">
    <property type="entry name" value="WW domain"/>
    <property type="match status" value="1"/>
</dbReference>
<dbReference type="InterPro" id="IPR001202">
    <property type="entry name" value="WW_dom"/>
</dbReference>
<dbReference type="PROSITE" id="PS50020">
    <property type="entry name" value="WW_DOMAIN_2"/>
    <property type="match status" value="1"/>
</dbReference>
<gene>
    <name evidence="3" type="ORF">SLEP1_g44618</name>
</gene>
<dbReference type="EMBL" id="BPVZ01000116">
    <property type="protein sequence ID" value="GKV36492.1"/>
    <property type="molecule type" value="Genomic_DNA"/>
</dbReference>
<accession>A0AAV5LIW0</accession>
<proteinExistence type="predicted"/>
<reference evidence="3 4" key="1">
    <citation type="journal article" date="2021" name="Commun. Biol.">
        <title>The genome of Shorea leprosula (Dipterocarpaceae) highlights the ecological relevance of drought in aseasonal tropical rainforests.</title>
        <authorList>
            <person name="Ng K.K.S."/>
            <person name="Kobayashi M.J."/>
            <person name="Fawcett J.A."/>
            <person name="Hatakeyama M."/>
            <person name="Paape T."/>
            <person name="Ng C.H."/>
            <person name="Ang C.C."/>
            <person name="Tnah L.H."/>
            <person name="Lee C.T."/>
            <person name="Nishiyama T."/>
            <person name="Sese J."/>
            <person name="O'Brien M.J."/>
            <person name="Copetti D."/>
            <person name="Mohd Noor M.I."/>
            <person name="Ong R.C."/>
            <person name="Putra M."/>
            <person name="Sireger I.Z."/>
            <person name="Indrioko S."/>
            <person name="Kosugi Y."/>
            <person name="Izuno A."/>
            <person name="Isagi Y."/>
            <person name="Lee S.L."/>
            <person name="Shimizu K.K."/>
        </authorList>
    </citation>
    <scope>NUCLEOTIDE SEQUENCE [LARGE SCALE GENOMIC DNA]</scope>
    <source>
        <strain evidence="3">214</strain>
    </source>
</reference>
<evidence type="ECO:0000313" key="4">
    <source>
        <dbReference type="Proteomes" id="UP001054252"/>
    </source>
</evidence>
<protein>
    <recommendedName>
        <fullName evidence="2">WW domain-containing protein</fullName>
    </recommendedName>
</protein>
<comment type="caution">
    <text evidence="3">The sequence shown here is derived from an EMBL/GenBank/DDBJ whole genome shotgun (WGS) entry which is preliminary data.</text>
</comment>
<evidence type="ECO:0000313" key="3">
    <source>
        <dbReference type="EMBL" id="GKV36492.1"/>
    </source>
</evidence>
<dbReference type="Gene3D" id="2.20.70.10">
    <property type="match status" value="1"/>
</dbReference>
<name>A0AAV5LIW0_9ROSI</name>
<keyword evidence="4" id="KW-1185">Reference proteome</keyword>
<sequence length="427" mass="46458">MDVDMEVEDLIPASKTVPEDVPSARNPASLRVSLEQYPPAEDSGVAPPPEDWIPPPQPDNDQVPPPPPDDEQVSPPPPPPDEHPESHPPPPSYMESGQPVSCTEQYNISYPNSAYQYYGHGVTEVPVSNLYGLVDGSQVVVPQVYYEAVPNGYSEVVLPVMVNPADPAIFYGLQGQQVPSLLADSTAESSHLHSKSDPMTYSTVASNDSGSIVAAAKGVTAKKDVSTVGEMTEIVSVGVSSSSATIEAPATISEKESVSAATCFSTTSKLQSKALRSKKRTVAVGSSLRSSKKVSILVDKWKAAKEELNEVEEDKPANAYEILEMKRQREIEEWRAQQIASGEVKDNANFQPLGGDWREKVKRRRAEKAKEFAETSAEVLPEGNQADLAELSKNLPSGWQAYWDETSKQVYYGNVLTSETTWTRPTK</sequence>
<dbReference type="CDD" id="cd00201">
    <property type="entry name" value="WW"/>
    <property type="match status" value="1"/>
</dbReference>
<dbReference type="SMART" id="SM00456">
    <property type="entry name" value="WW"/>
    <property type="match status" value="1"/>
</dbReference>
<feature type="domain" description="WW" evidence="2">
    <location>
        <begin position="393"/>
        <end position="427"/>
    </location>
</feature>
<dbReference type="Pfam" id="PF00397">
    <property type="entry name" value="WW"/>
    <property type="match status" value="1"/>
</dbReference>
<evidence type="ECO:0000259" key="2">
    <source>
        <dbReference type="PROSITE" id="PS50020"/>
    </source>
</evidence>
<dbReference type="InterPro" id="IPR036020">
    <property type="entry name" value="WW_dom_sf"/>
</dbReference>
<dbReference type="PANTHER" id="PTHR47852:SF2">
    <property type="entry name" value="WW DOMAIN-CONTAINING PROTEIN"/>
    <property type="match status" value="1"/>
</dbReference>
<feature type="region of interest" description="Disordered" evidence="1">
    <location>
        <begin position="1"/>
        <end position="99"/>
    </location>
</feature>
<feature type="compositionally biased region" description="Pro residues" evidence="1">
    <location>
        <begin position="46"/>
        <end position="67"/>
    </location>
</feature>
<dbReference type="PROSITE" id="PS01159">
    <property type="entry name" value="WW_DOMAIN_1"/>
    <property type="match status" value="1"/>
</dbReference>
<dbReference type="Proteomes" id="UP001054252">
    <property type="component" value="Unassembled WGS sequence"/>
</dbReference>
<evidence type="ECO:0000256" key="1">
    <source>
        <dbReference type="SAM" id="MobiDB-lite"/>
    </source>
</evidence>